<accession>C6H975</accession>
<organism evidence="2 3">
    <name type="scientific">Ajellomyces capsulatus (strain H143)</name>
    <name type="common">Darling's disease fungus</name>
    <name type="synonym">Histoplasma capsulatum</name>
    <dbReference type="NCBI Taxonomy" id="544712"/>
    <lineage>
        <taxon>Eukaryota</taxon>
        <taxon>Fungi</taxon>
        <taxon>Dikarya</taxon>
        <taxon>Ascomycota</taxon>
        <taxon>Pezizomycotina</taxon>
        <taxon>Eurotiomycetes</taxon>
        <taxon>Eurotiomycetidae</taxon>
        <taxon>Onygenales</taxon>
        <taxon>Ajellomycetaceae</taxon>
        <taxon>Histoplasma</taxon>
    </lineage>
</organism>
<sequence>MVNPLGGECSMESKAGFLIVDSALEEAEDHSSSHYSHQMQLEAATRGRRHGLRTWPNEGRRKGKLGFGPGYNSKSSRGLNVLARASRGSFDKPMVPESRHRKQSSGVGSWEGMKASKW</sequence>
<dbReference type="HOGENOM" id="CLU_2072487_0_0_1"/>
<feature type="region of interest" description="Disordered" evidence="1">
    <location>
        <begin position="29"/>
        <end position="118"/>
    </location>
</feature>
<name>C6H975_AJECH</name>
<gene>
    <name evidence="2" type="ORF">HCDG_02756</name>
</gene>
<dbReference type="VEuPathDB" id="FungiDB:HCDG_02756"/>
<protein>
    <submittedName>
        <fullName evidence="2">Uncharacterized protein</fullName>
    </submittedName>
</protein>
<dbReference type="Proteomes" id="UP000002624">
    <property type="component" value="Unassembled WGS sequence"/>
</dbReference>
<reference evidence="3" key="1">
    <citation type="submission" date="2009-05" db="EMBL/GenBank/DDBJ databases">
        <title>The genome sequence of Ajellomyces capsulatus strain H143.</title>
        <authorList>
            <person name="Champion M."/>
            <person name="Cuomo C.A."/>
            <person name="Ma L.-J."/>
            <person name="Henn M.R."/>
            <person name="Sil A."/>
            <person name="Goldman B."/>
            <person name="Young S.K."/>
            <person name="Kodira C.D."/>
            <person name="Zeng Q."/>
            <person name="Koehrsen M."/>
            <person name="Alvarado L."/>
            <person name="Berlin A.M."/>
            <person name="Borenstein D."/>
            <person name="Chen Z."/>
            <person name="Engels R."/>
            <person name="Freedman E."/>
            <person name="Gellesch M."/>
            <person name="Goldberg J."/>
            <person name="Griggs A."/>
            <person name="Gujja S."/>
            <person name="Heiman D.I."/>
            <person name="Hepburn T.A."/>
            <person name="Howarth C."/>
            <person name="Jen D."/>
            <person name="Larson L."/>
            <person name="Lewis B."/>
            <person name="Mehta T."/>
            <person name="Park D."/>
            <person name="Pearson M."/>
            <person name="Roberts A."/>
            <person name="Saif S."/>
            <person name="Shea T.D."/>
            <person name="Shenoy N."/>
            <person name="Sisk P."/>
            <person name="Stolte C."/>
            <person name="Sykes S."/>
            <person name="Walk T."/>
            <person name="White J."/>
            <person name="Yandava C."/>
            <person name="Klein B."/>
            <person name="McEwen J.G."/>
            <person name="Puccia R."/>
            <person name="Goldman G.H."/>
            <person name="Felipe M.S."/>
            <person name="Nino-Vega G."/>
            <person name="San-Blas G."/>
            <person name="Taylor J.W."/>
            <person name="Mendoza L."/>
            <person name="Galagan J.E."/>
            <person name="Nusbaum C."/>
            <person name="Birren B.W."/>
        </authorList>
    </citation>
    <scope>NUCLEOTIDE SEQUENCE [LARGE SCALE GENOMIC DNA]</scope>
    <source>
        <strain evidence="3">H143</strain>
    </source>
</reference>
<dbReference type="EMBL" id="GG692421">
    <property type="protein sequence ID" value="EER42859.1"/>
    <property type="molecule type" value="Genomic_DNA"/>
</dbReference>
<proteinExistence type="predicted"/>
<evidence type="ECO:0000313" key="2">
    <source>
        <dbReference type="EMBL" id="EER42859.1"/>
    </source>
</evidence>
<evidence type="ECO:0000256" key="1">
    <source>
        <dbReference type="SAM" id="MobiDB-lite"/>
    </source>
</evidence>
<evidence type="ECO:0000313" key="3">
    <source>
        <dbReference type="Proteomes" id="UP000002624"/>
    </source>
</evidence>
<dbReference type="AlphaFoldDB" id="C6H975"/>